<comment type="similarity">
    <text evidence="1">Belongs to the intradiol ring-cleavage dioxygenase family.</text>
</comment>
<dbReference type="EMBL" id="SNWP01000011">
    <property type="protein sequence ID" value="TDO26307.1"/>
    <property type="molecule type" value="Genomic_DNA"/>
</dbReference>
<dbReference type="Proteomes" id="UP000295741">
    <property type="component" value="Unassembled WGS sequence"/>
</dbReference>
<feature type="chain" id="PRO_5021033795" evidence="4">
    <location>
        <begin position="23"/>
        <end position="403"/>
    </location>
</feature>
<dbReference type="PANTHER" id="PTHR33711:SF10">
    <property type="entry name" value="INTRADIOL RING-CLEAVAGE DIOXYGENASES DOMAIN-CONTAINING PROTEIN"/>
    <property type="match status" value="1"/>
</dbReference>
<evidence type="ECO:0000256" key="1">
    <source>
        <dbReference type="ARBA" id="ARBA00007825"/>
    </source>
</evidence>
<keyword evidence="4" id="KW-0732">Signal</keyword>
<feature type="domain" description="Intradiol ring-cleavage dioxygenases" evidence="5">
    <location>
        <begin position="64"/>
        <end position="177"/>
    </location>
</feature>
<protein>
    <submittedName>
        <fullName evidence="6">Protocatechuate 3,4-dioxygenase beta subunit</fullName>
    </submittedName>
</protein>
<dbReference type="OrthoDB" id="933561at2"/>
<dbReference type="GO" id="GO:0008199">
    <property type="term" value="F:ferric iron binding"/>
    <property type="evidence" value="ECO:0007669"/>
    <property type="project" value="InterPro"/>
</dbReference>
<proteinExistence type="inferred from homology"/>
<evidence type="ECO:0000256" key="3">
    <source>
        <dbReference type="ARBA" id="ARBA00023002"/>
    </source>
</evidence>
<name>A0A4R6IVC8_9BACT</name>
<feature type="signal peptide" evidence="4">
    <location>
        <begin position="1"/>
        <end position="22"/>
    </location>
</feature>
<dbReference type="Gene3D" id="2.60.130.10">
    <property type="entry name" value="Aromatic compound dioxygenase"/>
    <property type="match status" value="1"/>
</dbReference>
<dbReference type="PANTHER" id="PTHR33711">
    <property type="entry name" value="DIOXYGENASE, PUTATIVE (AFU_ORTHOLOGUE AFUA_2G02910)-RELATED"/>
    <property type="match status" value="1"/>
</dbReference>
<gene>
    <name evidence="6" type="ORF">BC659_1613</name>
</gene>
<comment type="caution">
    <text evidence="6">The sequence shown here is derived from an EMBL/GenBank/DDBJ whole genome shotgun (WGS) entry which is preliminary data.</text>
</comment>
<evidence type="ECO:0000313" key="7">
    <source>
        <dbReference type="Proteomes" id="UP000295741"/>
    </source>
</evidence>
<dbReference type="PROSITE" id="PS51257">
    <property type="entry name" value="PROKAR_LIPOPROTEIN"/>
    <property type="match status" value="1"/>
</dbReference>
<evidence type="ECO:0000259" key="5">
    <source>
        <dbReference type="Pfam" id="PF00775"/>
    </source>
</evidence>
<reference evidence="6 7" key="1">
    <citation type="submission" date="2019-03" db="EMBL/GenBank/DDBJ databases">
        <title>Genomic Encyclopedia of Archaeal and Bacterial Type Strains, Phase II (KMG-II): from individual species to whole genera.</title>
        <authorList>
            <person name="Goeker M."/>
        </authorList>
    </citation>
    <scope>NUCLEOTIDE SEQUENCE [LARGE SCALE GENOMIC DNA]</scope>
    <source>
        <strain evidence="6 7">DSM 28323</strain>
    </source>
</reference>
<dbReference type="InterPro" id="IPR015889">
    <property type="entry name" value="Intradiol_dOase_core"/>
</dbReference>
<dbReference type="RefSeq" id="WP_133474169.1">
    <property type="nucleotide sequence ID" value="NZ_SNWP01000011.1"/>
</dbReference>
<dbReference type="SUPFAM" id="SSF49482">
    <property type="entry name" value="Aromatic compound dioxygenase"/>
    <property type="match status" value="1"/>
</dbReference>
<dbReference type="GO" id="GO:0016702">
    <property type="term" value="F:oxidoreductase activity, acting on single donors with incorporation of molecular oxygen, incorporation of two atoms of oxygen"/>
    <property type="evidence" value="ECO:0007669"/>
    <property type="project" value="InterPro"/>
</dbReference>
<dbReference type="Pfam" id="PF00775">
    <property type="entry name" value="Dioxygenase_C"/>
    <property type="match status" value="1"/>
</dbReference>
<keyword evidence="2 6" id="KW-0223">Dioxygenase</keyword>
<organism evidence="6 7">
    <name type="scientific">Sediminibacterium goheungense</name>
    <dbReference type="NCBI Taxonomy" id="1086393"/>
    <lineage>
        <taxon>Bacteria</taxon>
        <taxon>Pseudomonadati</taxon>
        <taxon>Bacteroidota</taxon>
        <taxon>Chitinophagia</taxon>
        <taxon>Chitinophagales</taxon>
        <taxon>Chitinophagaceae</taxon>
        <taxon>Sediminibacterium</taxon>
    </lineage>
</organism>
<keyword evidence="3" id="KW-0560">Oxidoreductase</keyword>
<accession>A0A4R6IVC8</accession>
<evidence type="ECO:0000256" key="4">
    <source>
        <dbReference type="SAM" id="SignalP"/>
    </source>
</evidence>
<evidence type="ECO:0000256" key="2">
    <source>
        <dbReference type="ARBA" id="ARBA00022964"/>
    </source>
</evidence>
<dbReference type="InterPro" id="IPR050770">
    <property type="entry name" value="Intradiol_RC_Dioxygenase"/>
</dbReference>
<evidence type="ECO:0000313" key="6">
    <source>
        <dbReference type="EMBL" id="TDO26307.1"/>
    </source>
</evidence>
<keyword evidence="7" id="KW-1185">Reference proteome</keyword>
<dbReference type="InterPro" id="IPR000627">
    <property type="entry name" value="Intradiol_dOase_C"/>
</dbReference>
<sequence>MRLMVNRFLLSCFLFSFFVSCAGQQNDKAERKHSPAGKVGGNCEGCDIMYVDMPAQINHTDTSAGWFEKGQKLVLTGIVFKKDGKTPAANVLLYYWQTNAQGYYVASEGLSTKAKKHGHIRGWVKTNEKGEYSIYTIRPAPYPNDIFPAHIHMLVKEPDLANEYYVDDLVFDEDPLLIPFQKKYPMENRGGSGVLRVLLQGDIQIAEHDIILGLNIPDYPDNTKGVNSSGLPIGYDQPSFMPYHAYGPDKGSRACPVCKYGRFHGLLYFVGNQPDWIDIKRWLFFLEKESRLRKTYLKVYFVYGNEKGYNHDKRRMELEKLGKELGIEQLALCFVPSFSDTASEANLNRIDPFVKNTFILYKNRRIIDKRINLSASEKNFEAIVNMLNSGNQALFKLKSLPHD</sequence>
<dbReference type="AlphaFoldDB" id="A0A4R6IVC8"/>